<evidence type="ECO:0000313" key="1">
    <source>
        <dbReference type="EMBL" id="MDT0432767.1"/>
    </source>
</evidence>
<sequence>MRYDRTRLRAAAAQRGDMRFDQVKDRLKISRATAHRLWNGHGEPKARTAAAVQREYGLSAADLIEQATA</sequence>
<dbReference type="Gene3D" id="1.10.260.40">
    <property type="entry name" value="lambda repressor-like DNA-binding domains"/>
    <property type="match status" value="1"/>
</dbReference>
<comment type="caution">
    <text evidence="1">The sequence shown here is derived from an EMBL/GenBank/DDBJ whole genome shotgun (WGS) entry which is preliminary data.</text>
</comment>
<gene>
    <name evidence="1" type="ORF">RM649_34775</name>
</gene>
<keyword evidence="2" id="KW-1185">Reference proteome</keyword>
<dbReference type="RefSeq" id="WP_311661634.1">
    <property type="nucleotide sequence ID" value="NZ_JAVREX010000029.1"/>
</dbReference>
<dbReference type="InterPro" id="IPR010982">
    <property type="entry name" value="Lambda_DNA-bd_dom_sf"/>
</dbReference>
<name>A0ABU2RW05_9ACTN</name>
<proteinExistence type="predicted"/>
<dbReference type="SUPFAM" id="SSF47413">
    <property type="entry name" value="lambda repressor-like DNA-binding domains"/>
    <property type="match status" value="1"/>
</dbReference>
<dbReference type="Proteomes" id="UP001183777">
    <property type="component" value="Unassembled WGS sequence"/>
</dbReference>
<protein>
    <submittedName>
        <fullName evidence="1">XRE family transcriptional regulator</fullName>
    </submittedName>
</protein>
<dbReference type="EMBL" id="JAVREX010000029">
    <property type="protein sequence ID" value="MDT0432767.1"/>
    <property type="molecule type" value="Genomic_DNA"/>
</dbReference>
<evidence type="ECO:0000313" key="2">
    <source>
        <dbReference type="Proteomes" id="UP001183777"/>
    </source>
</evidence>
<accession>A0ABU2RW05</accession>
<reference evidence="2" key="1">
    <citation type="submission" date="2023-07" db="EMBL/GenBank/DDBJ databases">
        <title>30 novel species of actinomycetes from the DSMZ collection.</title>
        <authorList>
            <person name="Nouioui I."/>
        </authorList>
    </citation>
    <scope>NUCLEOTIDE SEQUENCE [LARGE SCALE GENOMIC DNA]</scope>
    <source>
        <strain evidence="2">DSM 41770</strain>
    </source>
</reference>
<organism evidence="1 2">
    <name type="scientific">Streptomyces salyersiae</name>
    <dbReference type="NCBI Taxonomy" id="3075530"/>
    <lineage>
        <taxon>Bacteria</taxon>
        <taxon>Bacillati</taxon>
        <taxon>Actinomycetota</taxon>
        <taxon>Actinomycetes</taxon>
        <taxon>Kitasatosporales</taxon>
        <taxon>Streptomycetaceae</taxon>
        <taxon>Streptomyces</taxon>
    </lineage>
</organism>